<protein>
    <submittedName>
        <fullName evidence="2">Uncharacterized protein</fullName>
    </submittedName>
</protein>
<sequence>SPTSATLRSSTSTSQISPASESEISSTPAPLRSSTSSEQDASATSATLSMVSEVLQDTIAIDDIELRACSTG</sequence>
<proteinExistence type="predicted"/>
<dbReference type="EMBL" id="CAJOAY010008380">
    <property type="protein sequence ID" value="CAF4185536.1"/>
    <property type="molecule type" value="Genomic_DNA"/>
</dbReference>
<evidence type="ECO:0000313" key="2">
    <source>
        <dbReference type="EMBL" id="CAF4185536.1"/>
    </source>
</evidence>
<evidence type="ECO:0000256" key="1">
    <source>
        <dbReference type="SAM" id="MobiDB-lite"/>
    </source>
</evidence>
<comment type="caution">
    <text evidence="2">The sequence shown here is derived from an EMBL/GenBank/DDBJ whole genome shotgun (WGS) entry which is preliminary data.</text>
</comment>
<dbReference type="Proteomes" id="UP000663881">
    <property type="component" value="Unassembled WGS sequence"/>
</dbReference>
<feature type="compositionally biased region" description="Low complexity" evidence="1">
    <location>
        <begin position="1"/>
        <end position="22"/>
    </location>
</feature>
<organism evidence="2 3">
    <name type="scientific">Adineta steineri</name>
    <dbReference type="NCBI Taxonomy" id="433720"/>
    <lineage>
        <taxon>Eukaryota</taxon>
        <taxon>Metazoa</taxon>
        <taxon>Spiralia</taxon>
        <taxon>Gnathifera</taxon>
        <taxon>Rotifera</taxon>
        <taxon>Eurotatoria</taxon>
        <taxon>Bdelloidea</taxon>
        <taxon>Adinetida</taxon>
        <taxon>Adinetidae</taxon>
        <taxon>Adineta</taxon>
    </lineage>
</organism>
<accession>A0A820A8G3</accession>
<dbReference type="AlphaFoldDB" id="A0A820A8G3"/>
<reference evidence="2" key="1">
    <citation type="submission" date="2021-02" db="EMBL/GenBank/DDBJ databases">
        <authorList>
            <person name="Nowell W R."/>
        </authorList>
    </citation>
    <scope>NUCLEOTIDE SEQUENCE</scope>
</reference>
<feature type="non-terminal residue" evidence="2">
    <location>
        <position position="1"/>
    </location>
</feature>
<evidence type="ECO:0000313" key="3">
    <source>
        <dbReference type="Proteomes" id="UP000663881"/>
    </source>
</evidence>
<gene>
    <name evidence="2" type="ORF">OKA104_LOCUS40130</name>
</gene>
<name>A0A820A8G3_9BILA</name>
<feature type="compositionally biased region" description="Polar residues" evidence="1">
    <location>
        <begin position="23"/>
        <end position="46"/>
    </location>
</feature>
<feature type="region of interest" description="Disordered" evidence="1">
    <location>
        <begin position="1"/>
        <end position="46"/>
    </location>
</feature>